<reference evidence="11" key="1">
    <citation type="submission" date="2020-06" db="EMBL/GenBank/DDBJ databases">
        <authorList>
            <consortium name="Plant Systems Biology data submission"/>
        </authorList>
    </citation>
    <scope>NUCLEOTIDE SEQUENCE</scope>
    <source>
        <strain evidence="11">D6</strain>
    </source>
</reference>
<dbReference type="InterPro" id="IPR044562">
    <property type="entry name" value="CAR1-11"/>
</dbReference>
<dbReference type="SUPFAM" id="SSF49562">
    <property type="entry name" value="C2 domain (Calcium/lipid-binding domain, CaLB)"/>
    <property type="match status" value="1"/>
</dbReference>
<dbReference type="GO" id="GO:0046872">
    <property type="term" value="F:metal ion binding"/>
    <property type="evidence" value="ECO:0007669"/>
    <property type="project" value="UniProtKB-KW"/>
</dbReference>
<dbReference type="Proteomes" id="UP001153069">
    <property type="component" value="Unassembled WGS sequence"/>
</dbReference>
<proteinExistence type="inferred from homology"/>
<accession>A0A9N8EEU0</accession>
<dbReference type="InterPro" id="IPR000008">
    <property type="entry name" value="C2_dom"/>
</dbReference>
<evidence type="ECO:0000256" key="4">
    <source>
        <dbReference type="ARBA" id="ARBA00022682"/>
    </source>
</evidence>
<dbReference type="PANTHER" id="PTHR45933:SF5">
    <property type="entry name" value="PROTEIN C2-DOMAIN ABA-RELATED 4"/>
    <property type="match status" value="1"/>
</dbReference>
<evidence type="ECO:0000256" key="2">
    <source>
        <dbReference type="ARBA" id="ARBA00004236"/>
    </source>
</evidence>
<dbReference type="PROSITE" id="PS50004">
    <property type="entry name" value="C2"/>
    <property type="match status" value="1"/>
</dbReference>
<dbReference type="GO" id="GO:0005886">
    <property type="term" value="C:plasma membrane"/>
    <property type="evidence" value="ECO:0007669"/>
    <property type="project" value="UniProtKB-SubCell"/>
</dbReference>
<dbReference type="PANTHER" id="PTHR45933">
    <property type="entry name" value="PROTEIN C2-DOMAIN ABA-RELATED 4"/>
    <property type="match status" value="1"/>
</dbReference>
<evidence type="ECO:0000256" key="5">
    <source>
        <dbReference type="ARBA" id="ARBA00022723"/>
    </source>
</evidence>
<comment type="similarity">
    <text evidence="9">Belongs to the plant CAR protein family.</text>
</comment>
<dbReference type="GO" id="GO:0009738">
    <property type="term" value="P:abscisic acid-activated signaling pathway"/>
    <property type="evidence" value="ECO:0007669"/>
    <property type="project" value="UniProtKB-KW"/>
</dbReference>
<dbReference type="EMBL" id="CAICTM010000987">
    <property type="protein sequence ID" value="CAB9519105.1"/>
    <property type="molecule type" value="Genomic_DNA"/>
</dbReference>
<keyword evidence="3" id="KW-1003">Cell membrane</keyword>
<organism evidence="11 12">
    <name type="scientific">Seminavis robusta</name>
    <dbReference type="NCBI Taxonomy" id="568900"/>
    <lineage>
        <taxon>Eukaryota</taxon>
        <taxon>Sar</taxon>
        <taxon>Stramenopiles</taxon>
        <taxon>Ochrophyta</taxon>
        <taxon>Bacillariophyta</taxon>
        <taxon>Bacillariophyceae</taxon>
        <taxon>Bacillariophycidae</taxon>
        <taxon>Naviculales</taxon>
        <taxon>Naviculaceae</taxon>
        <taxon>Seminavis</taxon>
    </lineage>
</organism>
<dbReference type="Gene3D" id="2.60.40.150">
    <property type="entry name" value="C2 domain"/>
    <property type="match status" value="1"/>
</dbReference>
<dbReference type="InterPro" id="IPR035892">
    <property type="entry name" value="C2_domain_sf"/>
</dbReference>
<evidence type="ECO:0000256" key="7">
    <source>
        <dbReference type="ARBA" id="ARBA00023136"/>
    </source>
</evidence>
<feature type="domain" description="C2" evidence="10">
    <location>
        <begin position="1"/>
        <end position="117"/>
    </location>
</feature>
<dbReference type="CDD" id="cd00030">
    <property type="entry name" value="C2"/>
    <property type="match status" value="1"/>
</dbReference>
<evidence type="ECO:0000259" key="10">
    <source>
        <dbReference type="PROSITE" id="PS50004"/>
    </source>
</evidence>
<keyword evidence="5" id="KW-0479">Metal-binding</keyword>
<keyword evidence="6" id="KW-0106">Calcium</keyword>
<comment type="subcellular location">
    <subcellularLocation>
        <location evidence="2">Cell membrane</location>
    </subcellularLocation>
    <subcellularLocation>
        <location evidence="1">Nucleus</location>
    </subcellularLocation>
</comment>
<evidence type="ECO:0000256" key="3">
    <source>
        <dbReference type="ARBA" id="ARBA00022475"/>
    </source>
</evidence>
<keyword evidence="8" id="KW-0539">Nucleus</keyword>
<evidence type="ECO:0000256" key="6">
    <source>
        <dbReference type="ARBA" id="ARBA00022837"/>
    </source>
</evidence>
<dbReference type="SMART" id="SM00239">
    <property type="entry name" value="C2"/>
    <property type="match status" value="1"/>
</dbReference>
<protein>
    <recommendedName>
        <fullName evidence="10">C2 domain-containing protein</fullName>
    </recommendedName>
</protein>
<evidence type="ECO:0000256" key="9">
    <source>
        <dbReference type="ARBA" id="ARBA00024037"/>
    </source>
</evidence>
<gene>
    <name evidence="11" type="ORF">SEMRO_989_G228450.1</name>
</gene>
<keyword evidence="4" id="KW-0938">Abscisic acid signaling pathway</keyword>
<evidence type="ECO:0000313" key="11">
    <source>
        <dbReference type="EMBL" id="CAB9519105.1"/>
    </source>
</evidence>
<keyword evidence="7" id="KW-0472">Membrane</keyword>
<dbReference type="OrthoDB" id="73919at2759"/>
<evidence type="ECO:0000313" key="12">
    <source>
        <dbReference type="Proteomes" id="UP001153069"/>
    </source>
</evidence>
<evidence type="ECO:0000256" key="1">
    <source>
        <dbReference type="ARBA" id="ARBA00004123"/>
    </source>
</evidence>
<dbReference type="GO" id="GO:0005634">
    <property type="term" value="C:nucleus"/>
    <property type="evidence" value="ECO:0007669"/>
    <property type="project" value="UniProtKB-SubCell"/>
</dbReference>
<sequence length="159" mass="17506">MTTLEIEEHIAILIEISSGKDLLIGDINSSDPYVVVSMGKHGIVHKTKYRKKTLNPEWTPSHNSTYVLSTPSYKLIDAGGLTFNVKDYDVASSDEDLGTIEVTTEELITEGNAVRVVERDITPPPEAAGKPAGKLTIRFRKATPEDEASLAKGEMKRFF</sequence>
<dbReference type="Pfam" id="PF00168">
    <property type="entry name" value="C2"/>
    <property type="match status" value="1"/>
</dbReference>
<keyword evidence="12" id="KW-1185">Reference proteome</keyword>
<comment type="caution">
    <text evidence="11">The sequence shown here is derived from an EMBL/GenBank/DDBJ whole genome shotgun (WGS) entry which is preliminary data.</text>
</comment>
<name>A0A9N8EEU0_9STRA</name>
<dbReference type="AlphaFoldDB" id="A0A9N8EEU0"/>
<evidence type="ECO:0000256" key="8">
    <source>
        <dbReference type="ARBA" id="ARBA00023242"/>
    </source>
</evidence>